<keyword evidence="3" id="KW-1185">Reference proteome</keyword>
<protein>
    <recommendedName>
        <fullName evidence="4">Transporter</fullName>
    </recommendedName>
</protein>
<feature type="compositionally biased region" description="Pro residues" evidence="1">
    <location>
        <begin position="56"/>
        <end position="65"/>
    </location>
</feature>
<sequence>MSNSYPNNVDEINGVRFYRDSEDDNGEYEIEIFNPYFNDYEVSTTYQNEYRIMPPGNFPPPPPPGGGGGGGNSSHPPTSPPPPYMPSQNDKGVKSFGGPSSKFVDSGSIRPCLFRFVYIWQTNGRSYWAYLVYIGPRSVAGWRWMGWRWVYFGLNLNKINSFYCM</sequence>
<feature type="region of interest" description="Disordered" evidence="1">
    <location>
        <begin position="51"/>
        <end position="97"/>
    </location>
</feature>
<dbReference type="Proteomes" id="UP000198619">
    <property type="component" value="Unassembled WGS sequence"/>
</dbReference>
<name>A0A1I1AWT7_9CLOT</name>
<organism evidence="2 3">
    <name type="scientific">Clostridium frigidicarnis</name>
    <dbReference type="NCBI Taxonomy" id="84698"/>
    <lineage>
        <taxon>Bacteria</taxon>
        <taxon>Bacillati</taxon>
        <taxon>Bacillota</taxon>
        <taxon>Clostridia</taxon>
        <taxon>Eubacteriales</taxon>
        <taxon>Clostridiaceae</taxon>
        <taxon>Clostridium</taxon>
    </lineage>
</organism>
<dbReference type="EMBL" id="FOKI01000045">
    <property type="protein sequence ID" value="SFB40753.1"/>
    <property type="molecule type" value="Genomic_DNA"/>
</dbReference>
<evidence type="ECO:0000256" key="1">
    <source>
        <dbReference type="SAM" id="MobiDB-lite"/>
    </source>
</evidence>
<accession>A0A1I1AWT7</accession>
<reference evidence="2 3" key="1">
    <citation type="submission" date="2016-10" db="EMBL/GenBank/DDBJ databases">
        <authorList>
            <person name="de Groot N.N."/>
        </authorList>
    </citation>
    <scope>NUCLEOTIDE SEQUENCE [LARGE SCALE GENOMIC DNA]</scope>
    <source>
        <strain evidence="2 3">DSM 12271</strain>
    </source>
</reference>
<dbReference type="RefSeq" id="WP_207647692.1">
    <property type="nucleotide sequence ID" value="NZ_FOKI01000045.1"/>
</dbReference>
<evidence type="ECO:0000313" key="2">
    <source>
        <dbReference type="EMBL" id="SFB40753.1"/>
    </source>
</evidence>
<dbReference type="STRING" id="84698.SAMN04488528_10456"/>
<proteinExistence type="predicted"/>
<evidence type="ECO:0000313" key="3">
    <source>
        <dbReference type="Proteomes" id="UP000198619"/>
    </source>
</evidence>
<gene>
    <name evidence="2" type="ORF">SAMN04488528_10456</name>
</gene>
<dbReference type="AlphaFoldDB" id="A0A1I1AWT7"/>
<evidence type="ECO:0008006" key="4">
    <source>
        <dbReference type="Google" id="ProtNLM"/>
    </source>
</evidence>